<sequence length="60" mass="7138">MKIDKFHHVAIICSDYEQSKHFYVEILGLPIIKKHFGRSVILISWIWGRRSRPNRAIFVS</sequence>
<dbReference type="InterPro" id="IPR029068">
    <property type="entry name" value="Glyas_Bleomycin-R_OHBP_Dase"/>
</dbReference>
<dbReference type="Pfam" id="PF00903">
    <property type="entry name" value="Glyoxalase"/>
    <property type="match status" value="1"/>
</dbReference>
<name>A0ABV0J1T4_9CYAN</name>
<dbReference type="Proteomes" id="UP001464891">
    <property type="component" value="Unassembled WGS sequence"/>
</dbReference>
<evidence type="ECO:0000259" key="1">
    <source>
        <dbReference type="PROSITE" id="PS51819"/>
    </source>
</evidence>
<feature type="domain" description="VOC" evidence="1">
    <location>
        <begin position="5"/>
        <end position="60"/>
    </location>
</feature>
<proteinExistence type="predicted"/>
<organism evidence="2 3">
    <name type="scientific">Trichocoleus desertorum GB2-A4</name>
    <dbReference type="NCBI Taxonomy" id="2933944"/>
    <lineage>
        <taxon>Bacteria</taxon>
        <taxon>Bacillati</taxon>
        <taxon>Cyanobacteriota</taxon>
        <taxon>Cyanophyceae</taxon>
        <taxon>Leptolyngbyales</taxon>
        <taxon>Trichocoleusaceae</taxon>
        <taxon>Trichocoleus</taxon>
    </lineage>
</organism>
<evidence type="ECO:0000313" key="3">
    <source>
        <dbReference type="Proteomes" id="UP001464891"/>
    </source>
</evidence>
<protein>
    <submittedName>
        <fullName evidence="2">VOC family protein</fullName>
    </submittedName>
</protein>
<dbReference type="Gene3D" id="3.10.180.10">
    <property type="entry name" value="2,3-Dihydroxybiphenyl 1,2-Dioxygenase, domain 1"/>
    <property type="match status" value="1"/>
</dbReference>
<dbReference type="EMBL" id="JAMPKM010000001">
    <property type="protein sequence ID" value="MEP0815726.1"/>
    <property type="molecule type" value="Genomic_DNA"/>
</dbReference>
<dbReference type="PROSITE" id="PS51819">
    <property type="entry name" value="VOC"/>
    <property type="match status" value="1"/>
</dbReference>
<reference evidence="2 3" key="1">
    <citation type="submission" date="2022-04" db="EMBL/GenBank/DDBJ databases">
        <title>Positive selection, recombination, and allopatry shape intraspecific diversity of widespread and dominant cyanobacteria.</title>
        <authorList>
            <person name="Wei J."/>
            <person name="Shu W."/>
            <person name="Hu C."/>
        </authorList>
    </citation>
    <scope>NUCLEOTIDE SEQUENCE [LARGE SCALE GENOMIC DNA]</scope>
    <source>
        <strain evidence="2 3">GB2-A4</strain>
    </source>
</reference>
<dbReference type="SUPFAM" id="SSF54593">
    <property type="entry name" value="Glyoxalase/Bleomycin resistance protein/Dihydroxybiphenyl dioxygenase"/>
    <property type="match status" value="1"/>
</dbReference>
<accession>A0ABV0J1T4</accession>
<dbReference type="InterPro" id="IPR037523">
    <property type="entry name" value="VOC_core"/>
</dbReference>
<comment type="caution">
    <text evidence="2">The sequence shown here is derived from an EMBL/GenBank/DDBJ whole genome shotgun (WGS) entry which is preliminary data.</text>
</comment>
<keyword evidence="3" id="KW-1185">Reference proteome</keyword>
<gene>
    <name evidence="2" type="ORF">NC998_01290</name>
</gene>
<evidence type="ECO:0000313" key="2">
    <source>
        <dbReference type="EMBL" id="MEP0815726.1"/>
    </source>
</evidence>
<dbReference type="RefSeq" id="WP_242016725.1">
    <property type="nucleotide sequence ID" value="NZ_JAMPKM010000001.1"/>
</dbReference>
<dbReference type="InterPro" id="IPR004360">
    <property type="entry name" value="Glyas_Fos-R_dOase_dom"/>
</dbReference>